<feature type="compositionally biased region" description="Basic and acidic residues" evidence="1">
    <location>
        <begin position="1"/>
        <end position="10"/>
    </location>
</feature>
<sequence>MSGTERERFKTQTSGQPRSSVRTQTTNDKCRRSYSSTVSSNKHTPEVTRNPVQLPINPQDHPIEREKVATKLAFARLKVA</sequence>
<evidence type="ECO:0000256" key="1">
    <source>
        <dbReference type="SAM" id="MobiDB-lite"/>
    </source>
</evidence>
<reference evidence="5" key="1">
    <citation type="submission" date="2016-11" db="UniProtKB">
        <authorList>
            <consortium name="WormBaseParasite"/>
        </authorList>
    </citation>
    <scope>IDENTIFICATION</scope>
</reference>
<dbReference type="EMBL" id="CAJFDI010000006">
    <property type="protein sequence ID" value="CAD5233656.1"/>
    <property type="molecule type" value="Genomic_DNA"/>
</dbReference>
<dbReference type="Proteomes" id="UP000582659">
    <property type="component" value="Unassembled WGS sequence"/>
</dbReference>
<evidence type="ECO:0000313" key="3">
    <source>
        <dbReference type="Proteomes" id="UP000095284"/>
    </source>
</evidence>
<evidence type="ECO:0000313" key="2">
    <source>
        <dbReference type="EMBL" id="CAD5233656.1"/>
    </source>
</evidence>
<proteinExistence type="predicted"/>
<feature type="region of interest" description="Disordered" evidence="1">
    <location>
        <begin position="1"/>
        <end position="61"/>
    </location>
</feature>
<accession>A0A1I7RJN3</accession>
<dbReference type="Proteomes" id="UP000095284">
    <property type="component" value="Unplaced"/>
</dbReference>
<feature type="compositionally biased region" description="Polar residues" evidence="1">
    <location>
        <begin position="11"/>
        <end position="42"/>
    </location>
</feature>
<dbReference type="EMBL" id="CAJFCV020000006">
    <property type="protein sequence ID" value="CAG9128964.1"/>
    <property type="molecule type" value="Genomic_DNA"/>
</dbReference>
<gene>
    <name evidence="2" type="ORF">BXYJ_LOCUS13747</name>
</gene>
<dbReference type="WBParaSite" id="BXY_0091500.1">
    <property type="protein sequence ID" value="BXY_0091500.1"/>
    <property type="gene ID" value="BXY_0091500"/>
</dbReference>
<evidence type="ECO:0000313" key="5">
    <source>
        <dbReference type="WBParaSite" id="BXY_0091500.1"/>
    </source>
</evidence>
<organism evidence="3 5">
    <name type="scientific">Bursaphelenchus xylophilus</name>
    <name type="common">Pinewood nematode worm</name>
    <name type="synonym">Aphelenchoides xylophilus</name>
    <dbReference type="NCBI Taxonomy" id="6326"/>
    <lineage>
        <taxon>Eukaryota</taxon>
        <taxon>Metazoa</taxon>
        <taxon>Ecdysozoa</taxon>
        <taxon>Nematoda</taxon>
        <taxon>Chromadorea</taxon>
        <taxon>Rhabditida</taxon>
        <taxon>Tylenchina</taxon>
        <taxon>Tylenchomorpha</taxon>
        <taxon>Aphelenchoidea</taxon>
        <taxon>Aphelenchoididae</taxon>
        <taxon>Bursaphelenchus</taxon>
    </lineage>
</organism>
<evidence type="ECO:0000313" key="4">
    <source>
        <dbReference type="Proteomes" id="UP000659654"/>
    </source>
</evidence>
<dbReference type="Proteomes" id="UP000659654">
    <property type="component" value="Unassembled WGS sequence"/>
</dbReference>
<keyword evidence="4" id="KW-1185">Reference proteome</keyword>
<name>A0A1I7RJN3_BURXY</name>
<dbReference type="AlphaFoldDB" id="A0A1I7RJN3"/>
<protein>
    <submittedName>
        <fullName evidence="2">(pine wood nematode) hypothetical protein</fullName>
    </submittedName>
</protein>
<reference evidence="2" key="2">
    <citation type="submission" date="2020-09" db="EMBL/GenBank/DDBJ databases">
        <authorList>
            <person name="Kikuchi T."/>
        </authorList>
    </citation>
    <scope>NUCLEOTIDE SEQUENCE</scope>
    <source>
        <strain evidence="2">Ka4C1</strain>
    </source>
</reference>